<organism evidence="7">
    <name type="scientific">Pectinophora gossypiella</name>
    <name type="common">Cotton pink bollworm</name>
    <name type="synonym">Depressaria gossypiella</name>
    <dbReference type="NCBI Taxonomy" id="13191"/>
    <lineage>
        <taxon>Eukaryota</taxon>
        <taxon>Metazoa</taxon>
        <taxon>Ecdysozoa</taxon>
        <taxon>Arthropoda</taxon>
        <taxon>Hexapoda</taxon>
        <taxon>Insecta</taxon>
        <taxon>Pterygota</taxon>
        <taxon>Neoptera</taxon>
        <taxon>Endopterygota</taxon>
        <taxon>Lepidoptera</taxon>
        <taxon>Glossata</taxon>
        <taxon>Ditrysia</taxon>
        <taxon>Gelechioidea</taxon>
        <taxon>Gelechiidae</taxon>
        <taxon>Apatetrinae</taxon>
        <taxon>Pectinophora</taxon>
    </lineage>
</organism>
<reference evidence="7" key="1">
    <citation type="submission" date="2015-09" db="EMBL/GenBank/DDBJ databases">
        <title>De novo assembly of Pectinophora gossypiella (Pink Bollworm) gut transcriptome.</title>
        <authorList>
            <person name="Tassone E.E."/>
        </authorList>
    </citation>
    <scope>NUCLEOTIDE SEQUENCE</scope>
</reference>
<feature type="transmembrane region" description="Helical" evidence="5">
    <location>
        <begin position="304"/>
        <end position="328"/>
    </location>
</feature>
<feature type="transmembrane region" description="Helical" evidence="5">
    <location>
        <begin position="169"/>
        <end position="188"/>
    </location>
</feature>
<feature type="transmembrane region" description="Helical" evidence="5">
    <location>
        <begin position="78"/>
        <end position="100"/>
    </location>
</feature>
<gene>
    <name evidence="7" type="ORF">g.15384</name>
</gene>
<dbReference type="Gene3D" id="1.20.1740.10">
    <property type="entry name" value="Amino acid/polyamine transporter I"/>
    <property type="match status" value="1"/>
</dbReference>
<dbReference type="Pfam" id="PF01490">
    <property type="entry name" value="Aa_trans"/>
    <property type="match status" value="1"/>
</dbReference>
<protein>
    <recommendedName>
        <fullName evidence="6">Amino acid transporter transmembrane domain-containing protein</fullName>
    </recommendedName>
</protein>
<dbReference type="OrthoDB" id="1684102at2759"/>
<proteinExistence type="predicted"/>
<sequence length="500" mass="55183">MMVVKTVSYYDGSYWWYFFKMTDKKDSIAIDNFKSTADLTSNLGFQSSLSIASKDVVGDEKKYNPFEHRQVEHPNSSLGSILHLLKACLGSGILAMPAAFKNSGLVVGSIGTLIAGFICTHTVAMVVRTSQEVCVDAKQPSMGYAETCGAAFTHGPKSVRSWGPFVKTVVDYSLTLTYFSVLCVYVVFIGSSFKEVIDVYYPDYKLSASTYCALTLLPLVLISQIRNLKHLVPFSAIANVLIVVVFAITMYFVFVDLPSPSERDMVADISQWPLFFSTVIFAMEGIGVVMPIENEMKHPQQFLGCPGVLNIAMVIVIALYGTFGFFGYVQYGDNVKGSITLNLPQDYIIAQSAKIIMAVVIFFSYALQFYVPMEMINRILQKRPSRFENIIQVAVRTSIVIVTVAIAAAFPNLELVIGLTGAIFFSTLGLLFPAIIDTFYRWDRDLGCCNYILWKNLIIIIISLIALVSGSYVAIVAMIEDLAGGGHENHESHVNETLAS</sequence>
<accession>A0A1E1W9Z5</accession>
<keyword evidence="3 5" id="KW-1133">Transmembrane helix</keyword>
<feature type="transmembrane region" description="Helical" evidence="5">
    <location>
        <begin position="416"/>
        <end position="436"/>
    </location>
</feature>
<feature type="transmembrane region" description="Helical" evidence="5">
    <location>
        <begin position="208"/>
        <end position="225"/>
    </location>
</feature>
<dbReference type="InterPro" id="IPR013057">
    <property type="entry name" value="AA_transpt_TM"/>
</dbReference>
<feature type="transmembrane region" description="Helical" evidence="5">
    <location>
        <begin position="274"/>
        <end position="292"/>
    </location>
</feature>
<evidence type="ECO:0000256" key="1">
    <source>
        <dbReference type="ARBA" id="ARBA00004141"/>
    </source>
</evidence>
<feature type="domain" description="Amino acid transporter transmembrane" evidence="6">
    <location>
        <begin position="76"/>
        <end position="475"/>
    </location>
</feature>
<evidence type="ECO:0000259" key="6">
    <source>
        <dbReference type="Pfam" id="PF01490"/>
    </source>
</evidence>
<feature type="transmembrane region" description="Helical" evidence="5">
    <location>
        <begin position="106"/>
        <end position="127"/>
    </location>
</feature>
<evidence type="ECO:0000256" key="3">
    <source>
        <dbReference type="ARBA" id="ARBA00022989"/>
    </source>
</evidence>
<evidence type="ECO:0000256" key="4">
    <source>
        <dbReference type="ARBA" id="ARBA00023136"/>
    </source>
</evidence>
<feature type="transmembrane region" description="Helical" evidence="5">
    <location>
        <begin position="232"/>
        <end position="254"/>
    </location>
</feature>
<keyword evidence="4 5" id="KW-0472">Membrane</keyword>
<feature type="transmembrane region" description="Helical" evidence="5">
    <location>
        <begin position="457"/>
        <end position="479"/>
    </location>
</feature>
<name>A0A1E1W9Z5_PECGO</name>
<comment type="subcellular location">
    <subcellularLocation>
        <location evidence="1">Membrane</location>
        <topology evidence="1">Multi-pass membrane protein</topology>
    </subcellularLocation>
</comment>
<dbReference type="AlphaFoldDB" id="A0A1E1W9Z5"/>
<keyword evidence="2 5" id="KW-0812">Transmembrane</keyword>
<feature type="transmembrane region" description="Helical" evidence="5">
    <location>
        <begin position="348"/>
        <end position="370"/>
    </location>
</feature>
<feature type="transmembrane region" description="Helical" evidence="5">
    <location>
        <begin position="390"/>
        <end position="410"/>
    </location>
</feature>
<dbReference type="GO" id="GO:0005774">
    <property type="term" value="C:vacuolar membrane"/>
    <property type="evidence" value="ECO:0007669"/>
    <property type="project" value="TreeGrafter"/>
</dbReference>
<evidence type="ECO:0000256" key="2">
    <source>
        <dbReference type="ARBA" id="ARBA00022692"/>
    </source>
</evidence>
<evidence type="ECO:0000313" key="7">
    <source>
        <dbReference type="EMBL" id="JAT83765.1"/>
    </source>
</evidence>
<dbReference type="GO" id="GO:0015179">
    <property type="term" value="F:L-amino acid transmembrane transporter activity"/>
    <property type="evidence" value="ECO:0007669"/>
    <property type="project" value="TreeGrafter"/>
</dbReference>
<dbReference type="PANTHER" id="PTHR22950:SF494">
    <property type="entry name" value="GH04538P"/>
    <property type="match status" value="1"/>
</dbReference>
<evidence type="ECO:0000256" key="5">
    <source>
        <dbReference type="SAM" id="Phobius"/>
    </source>
</evidence>
<dbReference type="PANTHER" id="PTHR22950">
    <property type="entry name" value="AMINO ACID TRANSPORTER"/>
    <property type="match status" value="1"/>
</dbReference>
<dbReference type="EMBL" id="GDQN01007289">
    <property type="protein sequence ID" value="JAT83765.1"/>
    <property type="molecule type" value="Transcribed_RNA"/>
</dbReference>